<dbReference type="EMBL" id="SDKK01000007">
    <property type="protein sequence ID" value="TYC59595.1"/>
    <property type="molecule type" value="Genomic_DNA"/>
</dbReference>
<protein>
    <submittedName>
        <fullName evidence="2">DUF445 domain-containing protein</fullName>
    </submittedName>
</protein>
<proteinExistence type="predicted"/>
<dbReference type="GO" id="GO:0005886">
    <property type="term" value="C:plasma membrane"/>
    <property type="evidence" value="ECO:0007669"/>
    <property type="project" value="TreeGrafter"/>
</dbReference>
<keyword evidence="1" id="KW-0472">Membrane</keyword>
<keyword evidence="1" id="KW-1133">Transmembrane helix</keyword>
<feature type="transmembrane region" description="Helical" evidence="1">
    <location>
        <begin position="41"/>
        <end position="61"/>
    </location>
</feature>
<name>A0A6C2D1Z5_9RHOO</name>
<evidence type="ECO:0000256" key="1">
    <source>
        <dbReference type="SAM" id="Phobius"/>
    </source>
</evidence>
<gene>
    <name evidence="2" type="ORF">ETQ85_08475</name>
</gene>
<comment type="caution">
    <text evidence="2">The sequence shown here is derived from an EMBL/GenBank/DDBJ whole genome shotgun (WGS) entry which is preliminary data.</text>
</comment>
<dbReference type="PANTHER" id="PTHR38442">
    <property type="entry name" value="INNER MEMBRANE PROTEIN-RELATED"/>
    <property type="match status" value="1"/>
</dbReference>
<evidence type="ECO:0000313" key="3">
    <source>
        <dbReference type="Proteomes" id="UP000389128"/>
    </source>
</evidence>
<dbReference type="RefSeq" id="WP_148578619.1">
    <property type="nucleotide sequence ID" value="NZ_SDKK01000007.1"/>
</dbReference>
<evidence type="ECO:0000313" key="2">
    <source>
        <dbReference type="EMBL" id="TYC59595.1"/>
    </source>
</evidence>
<dbReference type="Proteomes" id="UP000389128">
    <property type="component" value="Unassembled WGS sequence"/>
</dbReference>
<dbReference type="PANTHER" id="PTHR38442:SF1">
    <property type="entry name" value="INNER MEMBRANE PROTEIN"/>
    <property type="match status" value="1"/>
</dbReference>
<sequence>MANPEKMLKLARMKTLATSLLVAVVVILIVARMQGWPWVAAFAEAAMIGALADWFAVVALFRHPLGLPIPHTAILPRNKARLADNLAVFIRDKFLDTASLVARMRAANLAARLGIWLQEPKNATLLADRLGLILAQSVDFMDDPRVRRLFLHALRRRAGAMDMGDSVGRILDALTEHSRHQALLDEALNKLAHWLNEPGVKQGFAGMIVDVAGKEYPKVVSMLGLVGISPTELGDKVATGIVAGVNGLLDEIASDPAHPRRAAFDEVIARYIQRFKHDPSFRDRVDQVKREFLAHPAVGTYLRELWDELRDWLGRDMAKPDSHIRRRLASAASALGASLATNPALRDSLNERIEHIVESLAPEVRDSLGGHIASTVRAWNDEDLVREIEVSVGRDLQFIRLNGTVVGGLIGLALYAITHLFA</sequence>
<dbReference type="OrthoDB" id="9769590at2"/>
<accession>A0A6C2D1Z5</accession>
<dbReference type="InterPro" id="IPR007383">
    <property type="entry name" value="DUF445"/>
</dbReference>
<keyword evidence="1" id="KW-0812">Transmembrane</keyword>
<dbReference type="AlphaFoldDB" id="A0A6C2D1Z5"/>
<organism evidence="2 3">
    <name type="scientific">Zoogloea oleivorans</name>
    <dbReference type="NCBI Taxonomy" id="1552750"/>
    <lineage>
        <taxon>Bacteria</taxon>
        <taxon>Pseudomonadati</taxon>
        <taxon>Pseudomonadota</taxon>
        <taxon>Betaproteobacteria</taxon>
        <taxon>Rhodocyclales</taxon>
        <taxon>Zoogloeaceae</taxon>
        <taxon>Zoogloea</taxon>
    </lineage>
</organism>
<keyword evidence="3" id="KW-1185">Reference proteome</keyword>
<reference evidence="2 3" key="1">
    <citation type="submission" date="2019-01" db="EMBL/GenBank/DDBJ databases">
        <title>Zoogloea oleivorans genome sequencing and assembly.</title>
        <authorList>
            <person name="Tancsics A."/>
            <person name="Farkas M."/>
            <person name="Kriszt B."/>
            <person name="Maroti G."/>
            <person name="Horvath B."/>
        </authorList>
    </citation>
    <scope>NUCLEOTIDE SEQUENCE [LARGE SCALE GENOMIC DNA]</scope>
    <source>
        <strain evidence="2 3">Buc</strain>
    </source>
</reference>
<dbReference type="Pfam" id="PF04286">
    <property type="entry name" value="DUF445"/>
    <property type="match status" value="1"/>
</dbReference>